<organism evidence="2 3">
    <name type="scientific">Flavilitoribacter nigricans (strain ATCC 23147 / DSM 23189 / NBRC 102662 / NCIMB 1420 / SS-2)</name>
    <name type="common">Lewinella nigricans</name>
    <dbReference type="NCBI Taxonomy" id="1122177"/>
    <lineage>
        <taxon>Bacteria</taxon>
        <taxon>Pseudomonadati</taxon>
        <taxon>Bacteroidota</taxon>
        <taxon>Saprospiria</taxon>
        <taxon>Saprospirales</taxon>
        <taxon>Lewinellaceae</taxon>
        <taxon>Flavilitoribacter</taxon>
    </lineage>
</organism>
<keyword evidence="1" id="KW-0472">Membrane</keyword>
<evidence type="ECO:0000313" key="3">
    <source>
        <dbReference type="Proteomes" id="UP000223913"/>
    </source>
</evidence>
<gene>
    <name evidence="2" type="ORF">CRP01_29665</name>
</gene>
<sequence length="60" mass="6844">MQKSPEIYLISLILSGLFAIMPITSLFVNSTWSKKDQMVFHILNIIEIIVIMISIILIIP</sequence>
<evidence type="ECO:0000313" key="2">
    <source>
        <dbReference type="EMBL" id="PHN02974.1"/>
    </source>
</evidence>
<keyword evidence="1" id="KW-0812">Transmembrane</keyword>
<dbReference type="AlphaFoldDB" id="A0A2D0N391"/>
<proteinExistence type="predicted"/>
<comment type="caution">
    <text evidence="2">The sequence shown here is derived from an EMBL/GenBank/DDBJ whole genome shotgun (WGS) entry which is preliminary data.</text>
</comment>
<protein>
    <submittedName>
        <fullName evidence="2">Uncharacterized protein</fullName>
    </submittedName>
</protein>
<feature type="transmembrane region" description="Helical" evidence="1">
    <location>
        <begin position="39"/>
        <end position="59"/>
    </location>
</feature>
<reference evidence="2 3" key="1">
    <citation type="submission" date="2017-10" db="EMBL/GenBank/DDBJ databases">
        <title>The draft genome sequence of Lewinella nigricans NBRC 102662.</title>
        <authorList>
            <person name="Wang K."/>
        </authorList>
    </citation>
    <scope>NUCLEOTIDE SEQUENCE [LARGE SCALE GENOMIC DNA]</scope>
    <source>
        <strain evidence="2 3">NBRC 102662</strain>
    </source>
</reference>
<keyword evidence="3" id="KW-1185">Reference proteome</keyword>
<dbReference type="Proteomes" id="UP000223913">
    <property type="component" value="Unassembled WGS sequence"/>
</dbReference>
<dbReference type="EMBL" id="PDUD01000035">
    <property type="protein sequence ID" value="PHN02974.1"/>
    <property type="molecule type" value="Genomic_DNA"/>
</dbReference>
<feature type="transmembrane region" description="Helical" evidence="1">
    <location>
        <begin position="7"/>
        <end position="27"/>
    </location>
</feature>
<evidence type="ECO:0000256" key="1">
    <source>
        <dbReference type="SAM" id="Phobius"/>
    </source>
</evidence>
<keyword evidence="1" id="KW-1133">Transmembrane helix</keyword>
<name>A0A2D0N391_FLAN2</name>
<accession>A0A2D0N391</accession>